<evidence type="ECO:0000313" key="1">
    <source>
        <dbReference type="EMBL" id="PVM77528.1"/>
    </source>
</evidence>
<gene>
    <name evidence="1" type="ORF">DDF65_16525</name>
</gene>
<proteinExistence type="predicted"/>
<dbReference type="EMBL" id="QDKP01000049">
    <property type="protein sequence ID" value="PVM77528.1"/>
    <property type="molecule type" value="Genomic_DNA"/>
</dbReference>
<keyword evidence="2" id="KW-1185">Reference proteome</keyword>
<dbReference type="RefSeq" id="WP_116568736.1">
    <property type="nucleotide sequence ID" value="NZ_QDKP01000049.1"/>
</dbReference>
<evidence type="ECO:0000313" key="2">
    <source>
        <dbReference type="Proteomes" id="UP000244913"/>
    </source>
</evidence>
<organism evidence="1 2">
    <name type="scientific">Caulobacter radicis</name>
    <dbReference type="NCBI Taxonomy" id="2172650"/>
    <lineage>
        <taxon>Bacteria</taxon>
        <taxon>Pseudomonadati</taxon>
        <taxon>Pseudomonadota</taxon>
        <taxon>Alphaproteobacteria</taxon>
        <taxon>Caulobacterales</taxon>
        <taxon>Caulobacteraceae</taxon>
        <taxon>Caulobacter</taxon>
    </lineage>
</organism>
<name>A0A2T9J7J9_9CAUL</name>
<sequence length="84" mass="8929">MEPQITFTFVCLAKNQVASFVDVQALPQGAERSHALQLLRDHVSAATVEVWRDEKVCEVVARDGIRAAKPTGAAPTAATSPPSA</sequence>
<reference evidence="1 2" key="1">
    <citation type="submission" date="2018-04" db="EMBL/GenBank/DDBJ databases">
        <title>The genome sequence of Caulobacter sp. 736.</title>
        <authorList>
            <person name="Gao J."/>
            <person name="Sun J."/>
        </authorList>
    </citation>
    <scope>NUCLEOTIDE SEQUENCE [LARGE SCALE GENOMIC DNA]</scope>
    <source>
        <strain evidence="1 2">736</strain>
    </source>
</reference>
<dbReference type="Proteomes" id="UP000244913">
    <property type="component" value="Unassembled WGS sequence"/>
</dbReference>
<dbReference type="AlphaFoldDB" id="A0A2T9J7J9"/>
<protein>
    <submittedName>
        <fullName evidence="1">Uncharacterized protein</fullName>
    </submittedName>
</protein>
<accession>A0A2T9J7J9</accession>
<comment type="caution">
    <text evidence="1">The sequence shown here is derived from an EMBL/GenBank/DDBJ whole genome shotgun (WGS) entry which is preliminary data.</text>
</comment>